<proteinExistence type="predicted"/>
<dbReference type="Proteomes" id="UP000324800">
    <property type="component" value="Unassembled WGS sequence"/>
</dbReference>
<gene>
    <name evidence="1" type="ORF">EZS28_042379</name>
</gene>
<comment type="caution">
    <text evidence="1">The sequence shown here is derived from an EMBL/GenBank/DDBJ whole genome shotgun (WGS) entry which is preliminary data.</text>
</comment>
<evidence type="ECO:0000313" key="1">
    <source>
        <dbReference type="EMBL" id="KAA6362093.1"/>
    </source>
</evidence>
<protein>
    <submittedName>
        <fullName evidence="1">Uncharacterized protein</fullName>
    </submittedName>
</protein>
<reference evidence="1 2" key="1">
    <citation type="submission" date="2019-03" db="EMBL/GenBank/DDBJ databases">
        <title>Single cell metagenomics reveals metabolic interactions within the superorganism composed of flagellate Streblomastix strix and complex community of Bacteroidetes bacteria on its surface.</title>
        <authorList>
            <person name="Treitli S.C."/>
            <person name="Kolisko M."/>
            <person name="Husnik F."/>
            <person name="Keeling P."/>
            <person name="Hampl V."/>
        </authorList>
    </citation>
    <scope>NUCLEOTIDE SEQUENCE [LARGE SCALE GENOMIC DNA]</scope>
    <source>
        <strain evidence="1">ST1C</strain>
    </source>
</reference>
<name>A0A5J4TVZ3_9EUKA</name>
<organism evidence="1 2">
    <name type="scientific">Streblomastix strix</name>
    <dbReference type="NCBI Taxonomy" id="222440"/>
    <lineage>
        <taxon>Eukaryota</taxon>
        <taxon>Metamonada</taxon>
        <taxon>Preaxostyla</taxon>
        <taxon>Oxymonadida</taxon>
        <taxon>Streblomastigidae</taxon>
        <taxon>Streblomastix</taxon>
    </lineage>
</organism>
<evidence type="ECO:0000313" key="2">
    <source>
        <dbReference type="Proteomes" id="UP000324800"/>
    </source>
</evidence>
<dbReference type="EMBL" id="SNRW01024662">
    <property type="protein sequence ID" value="KAA6362093.1"/>
    <property type="molecule type" value="Genomic_DNA"/>
</dbReference>
<sequence>MNARCGVLLQISTIYYIQLGVANPIKSQPNPFLIVRMTLSTTLLCYVNGEPVKYNEIPLSSQNYLIILALKPVSPSPLILLTNTQLMSFFNAANINVAFFSSTINGMTTKYFVLMLIANKQCYLLRVTGLIPKTRSISQDPSFGEKYGRQNLNGNNDRVAAGGQPISLICSLA</sequence>
<accession>A0A5J4TVZ3</accession>
<dbReference type="AlphaFoldDB" id="A0A5J4TVZ3"/>